<dbReference type="PANTHER" id="PTHR11439">
    <property type="entry name" value="GAG-POL-RELATED RETROTRANSPOSON"/>
    <property type="match status" value="1"/>
</dbReference>
<dbReference type="EMBL" id="CAUYUJ010007779">
    <property type="protein sequence ID" value="CAK0821956.1"/>
    <property type="molecule type" value="Genomic_DNA"/>
</dbReference>
<dbReference type="PROSITE" id="PS50158">
    <property type="entry name" value="ZF_CCHC"/>
    <property type="match status" value="1"/>
</dbReference>
<dbReference type="InterPro" id="IPR001878">
    <property type="entry name" value="Znf_CCHC"/>
</dbReference>
<dbReference type="InterPro" id="IPR036875">
    <property type="entry name" value="Znf_CCHC_sf"/>
</dbReference>
<name>A0ABN9RTC7_9DINO</name>
<feature type="non-terminal residue" evidence="4">
    <location>
        <position position="1"/>
    </location>
</feature>
<protein>
    <recommendedName>
        <fullName evidence="3">CCHC-type domain-containing protein</fullName>
    </recommendedName>
</protein>
<feature type="region of interest" description="Disordered" evidence="2">
    <location>
        <begin position="1"/>
        <end position="24"/>
    </location>
</feature>
<dbReference type="SUPFAM" id="SSF57756">
    <property type="entry name" value="Retrovirus zinc finger-like domains"/>
    <property type="match status" value="1"/>
</dbReference>
<evidence type="ECO:0000256" key="1">
    <source>
        <dbReference type="PROSITE-ProRule" id="PRU00047"/>
    </source>
</evidence>
<organism evidence="4 5">
    <name type="scientific">Prorocentrum cordatum</name>
    <dbReference type="NCBI Taxonomy" id="2364126"/>
    <lineage>
        <taxon>Eukaryota</taxon>
        <taxon>Sar</taxon>
        <taxon>Alveolata</taxon>
        <taxon>Dinophyceae</taxon>
        <taxon>Prorocentrales</taxon>
        <taxon>Prorocentraceae</taxon>
        <taxon>Prorocentrum</taxon>
    </lineage>
</organism>
<dbReference type="SMART" id="SM00343">
    <property type="entry name" value="ZnF_C2HC"/>
    <property type="match status" value="1"/>
</dbReference>
<dbReference type="Gene3D" id="4.10.60.10">
    <property type="entry name" value="Zinc finger, CCHC-type"/>
    <property type="match status" value="1"/>
</dbReference>
<proteinExistence type="predicted"/>
<gene>
    <name evidence="4" type="ORF">PCOR1329_LOCUS23087</name>
</gene>
<keyword evidence="1" id="KW-0479">Metal-binding</keyword>
<keyword evidence="5" id="KW-1185">Reference proteome</keyword>
<evidence type="ECO:0000256" key="2">
    <source>
        <dbReference type="SAM" id="MobiDB-lite"/>
    </source>
</evidence>
<feature type="domain" description="CCHC-type" evidence="3">
    <location>
        <begin position="431"/>
        <end position="446"/>
    </location>
</feature>
<evidence type="ECO:0000313" key="4">
    <source>
        <dbReference type="EMBL" id="CAK0821956.1"/>
    </source>
</evidence>
<keyword evidence="1" id="KW-0862">Zinc</keyword>
<sequence>EAPKLVTDSSGQTRGVDPEPGRQRALRARKREWFDNSRSRALELLLLDGDELFEKAKPLLDRRQELQARQDAGEADDREQRELSRLLEELEVISCALAELEDSRAWREQRLQDTDGAPPGHSQRGAASSAAAPSRHRPSVAPQRQREAATVGSAGAHSVAPLSLEEQAIVQVAGRGAMATVEDQVREQLRQQDQQIPELAATVQQLRAVPAPQPAQPAQPLVQFQPAVDTRLIGKPELLYGQRAKWSDWAFIFRAYLAAIDTKYPALLDEAEASEVAIRNVDLDQPWKASLSSQLYYLMVMLFRSAAQDKMSTVSSGEGLEAWRQSVLDWDPKIRTRRVGLLIKIPTAKFSGDIPQSLDQFEHLIREHEQQSKKVFDEDLKIGLVVVNMQDTDVQQHLVKNASRLETWKAMEEELLDMAKAKAEANKEKECFYCHKKGHIAAECRKKARDNQASDSGEMLAPMPQRVMVDTGAGRSVCPAGFDPRAEPDSSVKPTTLTTATGEEVNLSDGKRSHFQADDGSGVVLRYSDSDKVTVPVVSASESTEQGNWLVFGPGVQRIIGPDHAEHLKETVRQSSGLDMVKDRGVYWLEVWGATGQEEARPLCPAKAARKTSTRLDNNQRHLTPCNQQRKWSWCESCVTGKAAEDPHRQLQQVPDGATPKVCMDYLFLTQKAVEKEMYGVLNVLDAKSGAPFSGMVNQKGDDDYALAIAHEGVRFAGRTNLIACCDGESAINKLCDKFLETRPSGHTVTKVNTPKGSSQSAGLIERSNYEVEKEYRAVKHRLESVYKQAFPLSHKADGKTPYERLRGKPYNGEIVEFGECVYHKSPLSEVGKADDRWHLGVWLGKSMRSDEHLIGTANGVLLCRPIWRRPEKDRWDAQLLDRFVGSPWALVPPGVKEVKPREVYITLDKIIRLGKTPGCPGCRAPGEARHTAECRERFGKLVGCPVQMEWDKDFFSTKAGIKLDPQKVLEGKIREMTQIEAYKVKEDIPWSTARKRKLTVVNSKWLLEPKPTAENPEAVRARLVATEVNTYAREDVTQSTPPVKVFRIIVSLAVSKQRADGSWSRLVVGYDVSVAFFHADSDGTTAVIPPPDVRREEGESDSLDQVDNIMRKHFEVKILPRIGLPEFGGQAATGSHLKRTIRWTTSGFEWECDPQHILDLVELHGLTPGVSKGMSTPASKDTGKGDRDVHDPLGRGDAVLFRTGAGTLQYLAEDTPTVKFAASGIMEGMTAPLQIHQMRLARCSRYLLDHPGEVWLFDYQKMPLSLTEYCDSDWAADRETRKSVSCVVESFGKHLIDVSASKQSLLALSSGEAEFYAIIKGATQGVQTSQVIESFVGRECKLDLLSDSSAAQGICNRHGSGKVRHLSAKDLWVQSFFRDNRGNLKKVGTDVNWADLGTKAHAQARLQQLVDMMPLRRNEPLRSERRKGLSSGRVASFLAMLNPCR</sequence>
<reference evidence="4" key="1">
    <citation type="submission" date="2023-10" db="EMBL/GenBank/DDBJ databases">
        <authorList>
            <person name="Chen Y."/>
            <person name="Shah S."/>
            <person name="Dougan E. K."/>
            <person name="Thang M."/>
            <person name="Chan C."/>
        </authorList>
    </citation>
    <scope>NUCLEOTIDE SEQUENCE [LARGE SCALE GENOMIC DNA]</scope>
</reference>
<feature type="region of interest" description="Disordered" evidence="2">
    <location>
        <begin position="112"/>
        <end position="154"/>
    </location>
</feature>
<evidence type="ECO:0000259" key="3">
    <source>
        <dbReference type="PROSITE" id="PS50158"/>
    </source>
</evidence>
<evidence type="ECO:0000313" key="5">
    <source>
        <dbReference type="Proteomes" id="UP001189429"/>
    </source>
</evidence>
<keyword evidence="1" id="KW-0863">Zinc-finger</keyword>
<comment type="caution">
    <text evidence="4">The sequence shown here is derived from an EMBL/GenBank/DDBJ whole genome shotgun (WGS) entry which is preliminary data.</text>
</comment>
<dbReference type="Proteomes" id="UP001189429">
    <property type="component" value="Unassembled WGS sequence"/>
</dbReference>
<feature type="compositionally biased region" description="Low complexity" evidence="2">
    <location>
        <begin position="122"/>
        <end position="133"/>
    </location>
</feature>
<dbReference type="PANTHER" id="PTHR11439:SF483">
    <property type="entry name" value="PEPTIDE SYNTHASE GLIP-LIKE, PUTATIVE (AFU_ORTHOLOGUE AFUA_3G12920)-RELATED"/>
    <property type="match status" value="1"/>
</dbReference>
<accession>A0ABN9RTC7</accession>
<dbReference type="CDD" id="cd09272">
    <property type="entry name" value="RNase_HI_RT_Ty1"/>
    <property type="match status" value="1"/>
</dbReference>